<dbReference type="CDD" id="cd00200">
    <property type="entry name" value="WD40"/>
    <property type="match status" value="1"/>
</dbReference>
<evidence type="ECO:0000256" key="7">
    <source>
        <dbReference type="ARBA" id="ARBA00023242"/>
    </source>
</evidence>
<name>A0A9P0GWY3_DIABA</name>
<dbReference type="PRINTS" id="PR00320">
    <property type="entry name" value="GPROTEINBRPT"/>
</dbReference>
<dbReference type="Pfam" id="PF00400">
    <property type="entry name" value="WD40"/>
    <property type="match status" value="4"/>
</dbReference>
<dbReference type="PANTHER" id="PTHR19879">
    <property type="entry name" value="TRANSCRIPTION INITIATION FACTOR TFIID"/>
    <property type="match status" value="1"/>
</dbReference>
<dbReference type="PROSITE" id="PS00678">
    <property type="entry name" value="WD_REPEATS_1"/>
    <property type="match status" value="1"/>
</dbReference>
<dbReference type="SUPFAM" id="SSF160897">
    <property type="entry name" value="Taf5 N-terminal domain-like"/>
    <property type="match status" value="1"/>
</dbReference>
<dbReference type="InterPro" id="IPR019775">
    <property type="entry name" value="WD40_repeat_CS"/>
</dbReference>
<dbReference type="PROSITE" id="PS50294">
    <property type="entry name" value="WD_REPEATS_REGION"/>
    <property type="match status" value="2"/>
</dbReference>
<dbReference type="PROSITE" id="PS50082">
    <property type="entry name" value="WD_REPEATS_2"/>
    <property type="match status" value="4"/>
</dbReference>
<feature type="repeat" description="WD" evidence="8">
    <location>
        <begin position="308"/>
        <end position="349"/>
    </location>
</feature>
<evidence type="ECO:0000256" key="8">
    <source>
        <dbReference type="PROSITE-ProRule" id="PRU00221"/>
    </source>
</evidence>
<dbReference type="InterPro" id="IPR007582">
    <property type="entry name" value="TFIID_NTD2"/>
</dbReference>
<dbReference type="InterPro" id="IPR015943">
    <property type="entry name" value="WD40/YVTN_repeat-like_dom_sf"/>
</dbReference>
<dbReference type="EMBL" id="OU898285">
    <property type="protein sequence ID" value="CAH1256094.1"/>
    <property type="molecule type" value="Genomic_DNA"/>
</dbReference>
<dbReference type="PANTHER" id="PTHR19879:SF1">
    <property type="entry name" value="CANNONBALL-RELATED"/>
    <property type="match status" value="1"/>
</dbReference>
<evidence type="ECO:0000313" key="11">
    <source>
        <dbReference type="Proteomes" id="UP001153709"/>
    </source>
</evidence>
<evidence type="ECO:0000259" key="9">
    <source>
        <dbReference type="Pfam" id="PF04494"/>
    </source>
</evidence>
<evidence type="ECO:0000256" key="4">
    <source>
        <dbReference type="ARBA" id="ARBA00022737"/>
    </source>
</evidence>
<dbReference type="SMART" id="SM00320">
    <property type="entry name" value="WD40"/>
    <property type="match status" value="5"/>
</dbReference>
<feature type="domain" description="TFIID subunit TAF5 NTD2" evidence="9">
    <location>
        <begin position="78"/>
        <end position="209"/>
    </location>
</feature>
<evidence type="ECO:0000256" key="3">
    <source>
        <dbReference type="ARBA" id="ARBA00022574"/>
    </source>
</evidence>
<proteinExistence type="inferred from homology"/>
<comment type="similarity">
    <text evidence="2">Belongs to the WD repeat TAF5 family.</text>
</comment>
<dbReference type="InterPro" id="IPR036322">
    <property type="entry name" value="WD40_repeat_dom_sf"/>
</dbReference>
<feature type="repeat" description="WD" evidence="8">
    <location>
        <begin position="392"/>
        <end position="423"/>
    </location>
</feature>
<accession>A0A9P0GWY3</accession>
<dbReference type="GO" id="GO:0006367">
    <property type="term" value="P:transcription initiation at RNA polymerase II promoter"/>
    <property type="evidence" value="ECO:0007669"/>
    <property type="project" value="TreeGrafter"/>
</dbReference>
<reference evidence="10" key="1">
    <citation type="submission" date="2022-01" db="EMBL/GenBank/DDBJ databases">
        <authorList>
            <person name="King R."/>
        </authorList>
    </citation>
    <scope>NUCLEOTIDE SEQUENCE</scope>
</reference>
<evidence type="ECO:0000256" key="5">
    <source>
        <dbReference type="ARBA" id="ARBA00023015"/>
    </source>
</evidence>
<keyword evidence="4" id="KW-0677">Repeat</keyword>
<evidence type="ECO:0000256" key="1">
    <source>
        <dbReference type="ARBA" id="ARBA00004123"/>
    </source>
</evidence>
<keyword evidence="3 8" id="KW-0853">WD repeat</keyword>
<dbReference type="InterPro" id="IPR020472">
    <property type="entry name" value="WD40_PAC1"/>
</dbReference>
<keyword evidence="11" id="KW-1185">Reference proteome</keyword>
<dbReference type="GO" id="GO:0016251">
    <property type="term" value="F:RNA polymerase II general transcription initiation factor activity"/>
    <property type="evidence" value="ECO:0007669"/>
    <property type="project" value="TreeGrafter"/>
</dbReference>
<dbReference type="InterPro" id="IPR037264">
    <property type="entry name" value="TFIID_NTD2_sf"/>
</dbReference>
<feature type="repeat" description="WD" evidence="8">
    <location>
        <begin position="434"/>
        <end position="475"/>
    </location>
</feature>
<dbReference type="Pfam" id="PF04494">
    <property type="entry name" value="TFIID_NTD2"/>
    <property type="match status" value="1"/>
</dbReference>
<dbReference type="Proteomes" id="UP001153709">
    <property type="component" value="Chromosome 10"/>
</dbReference>
<gene>
    <name evidence="10" type="ORF">DIABBA_LOCUS2476</name>
</gene>
<evidence type="ECO:0000256" key="2">
    <source>
        <dbReference type="ARBA" id="ARBA00009435"/>
    </source>
</evidence>
<dbReference type="SUPFAM" id="SSF50978">
    <property type="entry name" value="WD40 repeat-like"/>
    <property type="match status" value="1"/>
</dbReference>
<comment type="subcellular location">
    <subcellularLocation>
        <location evidence="1">Nucleus</location>
    </subcellularLocation>
</comment>
<keyword evidence="7" id="KW-0539">Nucleus</keyword>
<keyword evidence="5" id="KW-0805">Transcription regulation</keyword>
<dbReference type="AlphaFoldDB" id="A0A9P0GWY3"/>
<protein>
    <recommendedName>
        <fullName evidence="9">TFIID subunit TAF5 NTD2 domain-containing protein</fullName>
    </recommendedName>
</protein>
<feature type="repeat" description="WD" evidence="8">
    <location>
        <begin position="350"/>
        <end position="391"/>
    </location>
</feature>
<dbReference type="Gene3D" id="1.25.40.500">
    <property type="entry name" value="TFIID subunit TAF5, NTD2 domain"/>
    <property type="match status" value="1"/>
</dbReference>
<dbReference type="OrthoDB" id="10266330at2759"/>
<dbReference type="GO" id="GO:0005669">
    <property type="term" value="C:transcription factor TFIID complex"/>
    <property type="evidence" value="ECO:0007669"/>
    <property type="project" value="TreeGrafter"/>
</dbReference>
<sequence length="556" mass="63783">MNANNYVFSFNFKAKMEETRRKREMKMAVCSYLQRRNYNAPATFLATRKQQRIYSSIHTAIGRSNSILPICDSSVIDPVIIDQNFTKLLMWLREQTKFKNRFHDIEYIIAPLFCHIFTEFLRFEHTDKAATFFKCHFPSINENKCDNTIKELILCNGEFKPKDAEVSKFKEKFKKNRIVIKLSPESFKSLKKFVYDNCHIVFVQVLHTYFDFQVVVCPTKFEERTMYLSEKPKENKCQKMFNVIKELNKLPPPVCKLSISNNNYQVSCGIIKRQSGIVIFGESNVLRIMPIHSFDSILNLDSTNQITFTHHSNYICAVDISRDNSTLVTTSADNTLCIYDLTDFRLVRKCLGHVNPVYCVKISNNGTYVATGSGDTTARLWDISTGRQLRVYCGHSQSVTCVTFHPNCLYLATGSADKNIRLWCVNKAVCVRLMHASKGTINHLAFGPCGKLLACASEDKNIKIFEVLTSKIIAELRCKEFHIVKVVWNKTGSEICAGTLEGVVKVWNVARLKENCDNNKYIESMVTYPIHSNLLDIEYAFGTYAVLTIDKQDSYV</sequence>
<dbReference type="InterPro" id="IPR001680">
    <property type="entry name" value="WD40_rpt"/>
</dbReference>
<dbReference type="Gene3D" id="2.130.10.10">
    <property type="entry name" value="YVTN repeat-like/Quinoprotein amine dehydrogenase"/>
    <property type="match status" value="2"/>
</dbReference>
<keyword evidence="6" id="KW-0804">Transcription</keyword>
<evidence type="ECO:0000256" key="6">
    <source>
        <dbReference type="ARBA" id="ARBA00023163"/>
    </source>
</evidence>
<organism evidence="10 11">
    <name type="scientific">Diabrotica balteata</name>
    <name type="common">Banded cucumber beetle</name>
    <dbReference type="NCBI Taxonomy" id="107213"/>
    <lineage>
        <taxon>Eukaryota</taxon>
        <taxon>Metazoa</taxon>
        <taxon>Ecdysozoa</taxon>
        <taxon>Arthropoda</taxon>
        <taxon>Hexapoda</taxon>
        <taxon>Insecta</taxon>
        <taxon>Pterygota</taxon>
        <taxon>Neoptera</taxon>
        <taxon>Endopterygota</taxon>
        <taxon>Coleoptera</taxon>
        <taxon>Polyphaga</taxon>
        <taxon>Cucujiformia</taxon>
        <taxon>Chrysomeloidea</taxon>
        <taxon>Chrysomelidae</taxon>
        <taxon>Galerucinae</taxon>
        <taxon>Diabroticina</taxon>
        <taxon>Diabroticites</taxon>
        <taxon>Diabrotica</taxon>
    </lineage>
</organism>
<evidence type="ECO:0000313" key="10">
    <source>
        <dbReference type="EMBL" id="CAH1256094.1"/>
    </source>
</evidence>